<dbReference type="SUPFAM" id="SSF101790">
    <property type="entry name" value="Aminomethyltransferase beta-barrel domain"/>
    <property type="match status" value="1"/>
</dbReference>
<gene>
    <name evidence="7" type="ORF">ACFPFW_07305</name>
</gene>
<dbReference type="InterPro" id="IPR041117">
    <property type="entry name" value="SoxA_A3"/>
</dbReference>
<dbReference type="EMBL" id="JBHSJF010000006">
    <property type="protein sequence ID" value="MFC5067823.1"/>
    <property type="molecule type" value="Genomic_DNA"/>
</dbReference>
<evidence type="ECO:0000259" key="4">
    <source>
        <dbReference type="Pfam" id="PF07992"/>
    </source>
</evidence>
<dbReference type="SUPFAM" id="SSF103025">
    <property type="entry name" value="Folate-binding domain"/>
    <property type="match status" value="1"/>
</dbReference>
<evidence type="ECO:0000259" key="6">
    <source>
        <dbReference type="Pfam" id="PF17806"/>
    </source>
</evidence>
<dbReference type="InterPro" id="IPR028896">
    <property type="entry name" value="GcvT/YgfZ/DmdA"/>
</dbReference>
<keyword evidence="2" id="KW-0560">Oxidoreductase</keyword>
<reference evidence="8" key="1">
    <citation type="journal article" date="2019" name="Int. J. Syst. Evol. Microbiol.">
        <title>The Global Catalogue of Microorganisms (GCM) 10K type strain sequencing project: providing services to taxonomists for standard genome sequencing and annotation.</title>
        <authorList>
            <consortium name="The Broad Institute Genomics Platform"/>
            <consortium name="The Broad Institute Genome Sequencing Center for Infectious Disease"/>
            <person name="Wu L."/>
            <person name="Ma J."/>
        </authorList>
    </citation>
    <scope>NUCLEOTIDE SEQUENCE [LARGE SCALE GENOMIC DNA]</scope>
    <source>
        <strain evidence="8">CGMCC 1.16444</strain>
    </source>
</reference>
<name>A0ABV9YY85_9HYPH</name>
<organism evidence="7 8">
    <name type="scientific">Flaviflagellibacter deserti</name>
    <dbReference type="NCBI Taxonomy" id="2267266"/>
    <lineage>
        <taxon>Bacteria</taxon>
        <taxon>Pseudomonadati</taxon>
        <taxon>Pseudomonadota</taxon>
        <taxon>Alphaproteobacteria</taxon>
        <taxon>Hyphomicrobiales</taxon>
        <taxon>Flaviflagellibacter</taxon>
    </lineage>
</organism>
<evidence type="ECO:0000259" key="5">
    <source>
        <dbReference type="Pfam" id="PF08669"/>
    </source>
</evidence>
<dbReference type="Pfam" id="PF08669">
    <property type="entry name" value="GCV_T_C"/>
    <property type="match status" value="1"/>
</dbReference>
<evidence type="ECO:0000313" key="8">
    <source>
        <dbReference type="Proteomes" id="UP001595796"/>
    </source>
</evidence>
<dbReference type="InterPro" id="IPR036188">
    <property type="entry name" value="FAD/NAD-bd_sf"/>
</dbReference>
<feature type="domain" description="GCVT N-terminal" evidence="3">
    <location>
        <begin position="633"/>
        <end position="893"/>
    </location>
</feature>
<dbReference type="SUPFAM" id="SSF51905">
    <property type="entry name" value="FAD/NAD(P)-binding domain"/>
    <property type="match status" value="1"/>
</dbReference>
<feature type="domain" description="SoxA A3" evidence="6">
    <location>
        <begin position="532"/>
        <end position="611"/>
    </location>
</feature>
<dbReference type="RefSeq" id="WP_162799634.1">
    <property type="nucleotide sequence ID" value="NZ_JBHSJF010000006.1"/>
</dbReference>
<dbReference type="PANTHER" id="PTHR43757">
    <property type="entry name" value="AMINOMETHYLTRANSFERASE"/>
    <property type="match status" value="1"/>
</dbReference>
<dbReference type="PRINTS" id="PR00469">
    <property type="entry name" value="PNDRDTASEII"/>
</dbReference>
<dbReference type="Pfam" id="PF17806">
    <property type="entry name" value="SO_alpha_A3"/>
    <property type="match status" value="1"/>
</dbReference>
<dbReference type="Proteomes" id="UP001595796">
    <property type="component" value="Unassembled WGS sequence"/>
</dbReference>
<evidence type="ECO:0000256" key="2">
    <source>
        <dbReference type="ARBA" id="ARBA00023002"/>
    </source>
</evidence>
<sequence>MARARRNLRVPEKEGSNIGRLIDRTQPISFTFNGRAMKGFAGDTVASALIANDVRRLTSSFKYHRPRGVLGIGSDDPNAIVEIGVGDRRTPNLNATQVLLAPDMRIASQNVWPSPRLDLGGLIGRLKPLMPPSFQYKTFKWPVPTWRVYEKALRTLGGIGTVPGAADPDRYEHIHVDADVLIVGGGLAGIAAAEAASAADLKVVLVEETHRLGGIADGYDGRVDGKPLLDWVQNKVRNLAASRDVHILTNAGVAGLYDHGLAIIHERLDPNASVEPENAPRERIWKLRTKAVILATGAHEKPLVFPDNDRPGIMLATAARLYLRRYGVLPGQRVVIATTGDEGYRTAADLAAGGAEIVRVVDLRLDPDGSLFHIMKARGTPLAVGSAPVGTTKGKKGELAGVTIANRLTLDGPALRSHADADTLLVSGGWGPAPFLAGHLGARLVFDEELGGFRPGELPGGLFVAGAANGKFHAAEVLEDGWRAGSIAVEHVLGSSWSSVVPSHSIEVTADDDAEPVGMLPDVATAAERATAFVDLQNDVTIGDLDIAIREGYSAPEHLKRYTTLGQGVDQGKLAVANAAMVMAKALPNATPAHTTFRPPWTPITFGAIAGTRRGVLFKPVRETPLTALTSDALREPLGLWRPPAVFPRPGESREEAVRREARSVRNGVGLFDATLGVKIAVQGPDAAQFLDRMSATNLADLEVGRSRFALFLDNDGFVLEDAVIARAENDRFIVSAGIGRADNLCAWFERWRQREWPDLNLFITDETERWGQLLLAGPRVPELLAAASSDIDIAGFETDSYAEGEFMGTTARALATRYTATPEVEIAVPAGHLPSLWEQITEAGKPLGITHFGTDTLHRLRLEGGAFDLDHETDGSVTPYDLGLGDLVKVDKPFFVGKEGLERPGMTRSSRRHLVGVLTEDPSFVPPPGAHLVLDPDHAPPRRVVGHVTSSGYSPTLRRSLALALISAGERHIGDRVFIVSSGEGLPAIISSTAFFSNGEPT</sequence>
<dbReference type="Gene3D" id="3.10.20.440">
    <property type="entry name" value="2Fe-2S iron-sulphur cluster binding domain, sarcosine oxidase, alpha subunit, N-terminal domain"/>
    <property type="match status" value="1"/>
</dbReference>
<dbReference type="Pfam" id="PF13510">
    <property type="entry name" value="Fer2_4"/>
    <property type="match status" value="1"/>
</dbReference>
<dbReference type="Pfam" id="PF07992">
    <property type="entry name" value="Pyr_redox_2"/>
    <property type="match status" value="1"/>
</dbReference>
<dbReference type="Gene3D" id="3.30.1360.120">
    <property type="entry name" value="Probable tRNA modification gtpase trme, domain 1"/>
    <property type="match status" value="1"/>
</dbReference>
<keyword evidence="8" id="KW-1185">Reference proteome</keyword>
<dbReference type="InterPro" id="IPR006222">
    <property type="entry name" value="GCVT_N"/>
</dbReference>
<accession>A0ABV9YY85</accession>
<feature type="domain" description="FAD/NAD(P)-binding" evidence="4">
    <location>
        <begin position="179"/>
        <end position="364"/>
    </location>
</feature>
<dbReference type="InterPro" id="IPR023753">
    <property type="entry name" value="FAD/NAD-binding_dom"/>
</dbReference>
<dbReference type="InterPro" id="IPR027266">
    <property type="entry name" value="TrmE/GcvT-like"/>
</dbReference>
<dbReference type="Gene3D" id="3.50.50.60">
    <property type="entry name" value="FAD/NAD(P)-binding domain"/>
    <property type="match status" value="1"/>
</dbReference>
<evidence type="ECO:0000259" key="3">
    <source>
        <dbReference type="Pfam" id="PF01571"/>
    </source>
</evidence>
<proteinExistence type="inferred from homology"/>
<evidence type="ECO:0000256" key="1">
    <source>
        <dbReference type="ARBA" id="ARBA00008609"/>
    </source>
</evidence>
<dbReference type="InterPro" id="IPR013977">
    <property type="entry name" value="GcvT_C"/>
</dbReference>
<feature type="domain" description="Aminomethyltransferase C-terminal" evidence="5">
    <location>
        <begin position="913"/>
        <end position="997"/>
    </location>
</feature>
<dbReference type="InterPro" id="IPR042204">
    <property type="entry name" value="2Fe-2S-bd_N"/>
</dbReference>
<dbReference type="InterPro" id="IPR029043">
    <property type="entry name" value="GcvT/YgfZ_C"/>
</dbReference>
<dbReference type="PANTHER" id="PTHR43757:SF2">
    <property type="entry name" value="AMINOMETHYLTRANSFERASE, MITOCHONDRIAL"/>
    <property type="match status" value="1"/>
</dbReference>
<protein>
    <submittedName>
        <fullName evidence="7">2Fe-2S iron-sulfur cluster-binding protein</fullName>
    </submittedName>
</protein>
<dbReference type="Pfam" id="PF01571">
    <property type="entry name" value="GCV_T"/>
    <property type="match status" value="1"/>
</dbReference>
<comment type="caution">
    <text evidence="7">The sequence shown here is derived from an EMBL/GenBank/DDBJ whole genome shotgun (WGS) entry which is preliminary data.</text>
</comment>
<comment type="similarity">
    <text evidence="1">Belongs to the GcvT family.</text>
</comment>
<dbReference type="PRINTS" id="PR00368">
    <property type="entry name" value="FADPNR"/>
</dbReference>
<evidence type="ECO:0000313" key="7">
    <source>
        <dbReference type="EMBL" id="MFC5067823.1"/>
    </source>
</evidence>